<dbReference type="OrthoDB" id="5500530at2759"/>
<name>A0A2T7A757_TUBBO</name>
<evidence type="ECO:0008006" key="3">
    <source>
        <dbReference type="Google" id="ProtNLM"/>
    </source>
</evidence>
<comment type="caution">
    <text evidence="1">The sequence shown here is derived from an EMBL/GenBank/DDBJ whole genome shotgun (WGS) entry which is preliminary data.</text>
</comment>
<gene>
    <name evidence="1" type="ORF">B9Z19DRAFT_1119046</name>
</gene>
<sequence>MGNSKYIELREDIGQNVDHFLRGFTLAFAETLVKLPEGATPELSESSAYWVITHLKSKSEAARFVSHLTAETTRDYSALTQALRKQFENTAELEEEQRYAEELFLSLRQRRGQTIDDYIRLAH</sequence>
<keyword evidence="2" id="KW-1185">Reference proteome</keyword>
<evidence type="ECO:0000313" key="1">
    <source>
        <dbReference type="EMBL" id="PUU83530.1"/>
    </source>
</evidence>
<protein>
    <recommendedName>
        <fullName evidence="3">Retrotransposon gag domain-containing protein</fullName>
    </recommendedName>
</protein>
<dbReference type="EMBL" id="NESQ01000010">
    <property type="protein sequence ID" value="PUU83530.1"/>
    <property type="molecule type" value="Genomic_DNA"/>
</dbReference>
<reference evidence="1 2" key="1">
    <citation type="submission" date="2017-04" db="EMBL/GenBank/DDBJ databases">
        <title>Draft genome sequence of Tuber borchii Vittad., a whitish edible truffle.</title>
        <authorList>
            <consortium name="DOE Joint Genome Institute"/>
            <person name="Murat C."/>
            <person name="Kuo A."/>
            <person name="Barry K.W."/>
            <person name="Clum A."/>
            <person name="Dockter R.B."/>
            <person name="Fauchery L."/>
            <person name="Iotti M."/>
            <person name="Kohler A."/>
            <person name="Labutti K."/>
            <person name="Lindquist E.A."/>
            <person name="Lipzen A."/>
            <person name="Ohm R.A."/>
            <person name="Wang M."/>
            <person name="Grigoriev I.V."/>
            <person name="Zambonelli A."/>
            <person name="Martin F.M."/>
        </authorList>
    </citation>
    <scope>NUCLEOTIDE SEQUENCE [LARGE SCALE GENOMIC DNA]</scope>
    <source>
        <strain evidence="1 2">Tbo3840</strain>
    </source>
</reference>
<organism evidence="1 2">
    <name type="scientific">Tuber borchii</name>
    <name type="common">White truffle</name>
    <dbReference type="NCBI Taxonomy" id="42251"/>
    <lineage>
        <taxon>Eukaryota</taxon>
        <taxon>Fungi</taxon>
        <taxon>Dikarya</taxon>
        <taxon>Ascomycota</taxon>
        <taxon>Pezizomycotina</taxon>
        <taxon>Pezizomycetes</taxon>
        <taxon>Pezizales</taxon>
        <taxon>Tuberaceae</taxon>
        <taxon>Tuber</taxon>
    </lineage>
</organism>
<accession>A0A2T7A757</accession>
<dbReference type="Proteomes" id="UP000244722">
    <property type="component" value="Unassembled WGS sequence"/>
</dbReference>
<dbReference type="AlphaFoldDB" id="A0A2T7A757"/>
<proteinExistence type="predicted"/>
<evidence type="ECO:0000313" key="2">
    <source>
        <dbReference type="Proteomes" id="UP000244722"/>
    </source>
</evidence>